<evidence type="ECO:0000256" key="3">
    <source>
        <dbReference type="ARBA" id="ARBA00020203"/>
    </source>
</evidence>
<dbReference type="GO" id="GO:0006364">
    <property type="term" value="P:rRNA processing"/>
    <property type="evidence" value="ECO:0007669"/>
    <property type="project" value="UniProtKB-KW"/>
</dbReference>
<dbReference type="InterPro" id="IPR042036">
    <property type="entry name" value="RRP8_N"/>
</dbReference>
<dbReference type="GO" id="GO:0042149">
    <property type="term" value="P:cellular response to glucose starvation"/>
    <property type="evidence" value="ECO:0007669"/>
    <property type="project" value="TreeGrafter"/>
</dbReference>
<comment type="similarity">
    <text evidence="2">Belongs to the methyltransferase superfamily. RRP8 family.</text>
</comment>
<comment type="subcellular location">
    <subcellularLocation>
        <location evidence="1">Nucleus</location>
        <location evidence="1">Nucleolus</location>
    </subcellularLocation>
</comment>
<evidence type="ECO:0000313" key="14">
    <source>
        <dbReference type="Proteomes" id="UP000694843"/>
    </source>
</evidence>
<evidence type="ECO:0000256" key="13">
    <source>
        <dbReference type="SAM" id="MobiDB-lite"/>
    </source>
</evidence>
<dbReference type="GO" id="GO:0005730">
    <property type="term" value="C:nucleolus"/>
    <property type="evidence" value="ECO:0007669"/>
    <property type="project" value="UniProtKB-SubCell"/>
</dbReference>
<sequence length="697" mass="77538">MSFSFAWHSDTFSYHDKNHGHHQPGIQQKKKKKKVAHNDGSSIQSPTAAIELACKKLGSSADNQNPAKSKPKTTVESLLADALPAAIKKSALKSSKKVKKLSVSFADEKACLKTVNSSREKSSLKTVNSSRENAASVTMRDNSKKIIKTNKVTEKSIKIPKLPNEVPKSKAHTIKEVNGLIPRISSLQDKGSDLASSSVTDTSLNCKSIKHDKKKLGTIKLALNKSLQCNGVGPANMEISSVKKRKLENLQTTQLLPSSEGNSNVKKRKFPADSTPKETQEAVKILANSNAKKQKEIKKPTAPKKTRLKREEESDGWEDLDSDVDWEAIDTDDCEVIDCSNEEEPELDENFHSDLKSLLSELNFDAVKKQMEKERLDESDTGFETDDTEEENSSESDHDSQQPSDDDLSDSMRGDESRSAHSVNLVVDGEHKAPVNEESKLIKPIKHVKAADVHKIGASLAKFGKCPAGELPSKLSKSQSLAQKMQLKLNVAKFRMINEQLYKISGEEAQELFKDDPESFKIYHDGFQSQVALWPLKPLDIIIDWLKIQDSSWVVADFGCGEGELAERVQQKVHSLDLVAIKPHVTACDMAHTPLRPQSVNVAVFCLSLMGTNVSDFIKEANRTLKPGGILKIAEVESRITNVEEFVAKIQKFGFKCCKKPVNHNYFVSFDFKKVKDVKNRENLPVIKLKPCLYKKR</sequence>
<dbReference type="CDD" id="cd02440">
    <property type="entry name" value="AdoMet_MTases"/>
    <property type="match status" value="1"/>
</dbReference>
<feature type="compositionally biased region" description="Acidic residues" evidence="13">
    <location>
        <begin position="313"/>
        <end position="325"/>
    </location>
</feature>
<evidence type="ECO:0000256" key="2">
    <source>
        <dbReference type="ARBA" id="ARBA00006301"/>
    </source>
</evidence>
<dbReference type="GO" id="GO:0005677">
    <property type="term" value="C:chromatin silencing complex"/>
    <property type="evidence" value="ECO:0007669"/>
    <property type="project" value="TreeGrafter"/>
</dbReference>
<evidence type="ECO:0000256" key="5">
    <source>
        <dbReference type="ARBA" id="ARBA00022552"/>
    </source>
</evidence>
<feature type="compositionally biased region" description="Basic and acidic residues" evidence="13">
    <location>
        <begin position="410"/>
        <end position="419"/>
    </location>
</feature>
<keyword evidence="12" id="KW-0539">Nucleus</keyword>
<feature type="compositionally biased region" description="Acidic residues" evidence="13">
    <location>
        <begin position="379"/>
        <end position="394"/>
    </location>
</feature>
<feature type="compositionally biased region" description="Basic residues" evidence="13">
    <location>
        <begin position="18"/>
        <end position="35"/>
    </location>
</feature>
<keyword evidence="5" id="KW-0698">rRNA processing</keyword>
<keyword evidence="10" id="KW-0805">Transcription regulation</keyword>
<name>A0A979FFD9_HYAAZ</name>
<feature type="region of interest" description="Disordered" evidence="13">
    <location>
        <begin position="116"/>
        <end position="142"/>
    </location>
</feature>
<dbReference type="FunFam" id="1.10.10.2150:FF:000001">
    <property type="entry name" value="Ribosomal RNA-processing protein 8"/>
    <property type="match status" value="1"/>
</dbReference>
<dbReference type="GO" id="GO:0046015">
    <property type="term" value="P:regulation of transcription by glucose"/>
    <property type="evidence" value="ECO:0007669"/>
    <property type="project" value="TreeGrafter"/>
</dbReference>
<dbReference type="GO" id="GO:0033553">
    <property type="term" value="C:rDNA heterochromatin"/>
    <property type="evidence" value="ECO:0007669"/>
    <property type="project" value="TreeGrafter"/>
</dbReference>
<reference evidence="15" key="1">
    <citation type="submission" date="2025-08" db="UniProtKB">
        <authorList>
            <consortium name="RefSeq"/>
        </authorList>
    </citation>
    <scope>IDENTIFICATION</scope>
    <source>
        <tissue evidence="15">Whole organism</tissue>
    </source>
</reference>
<dbReference type="SUPFAM" id="SSF53335">
    <property type="entry name" value="S-adenosyl-L-methionine-dependent methyltransferases"/>
    <property type="match status" value="1"/>
</dbReference>
<gene>
    <name evidence="15" type="primary">LOC108665860</name>
</gene>
<dbReference type="RefSeq" id="XP_047735428.1">
    <property type="nucleotide sequence ID" value="XM_047879472.1"/>
</dbReference>
<keyword evidence="4" id="KW-0678">Repressor</keyword>
<keyword evidence="7" id="KW-0808">Transferase</keyword>
<dbReference type="Pfam" id="PF05148">
    <property type="entry name" value="Methyltransf_8"/>
    <property type="match status" value="1"/>
</dbReference>
<evidence type="ECO:0000256" key="8">
    <source>
        <dbReference type="ARBA" id="ARBA00022691"/>
    </source>
</evidence>
<keyword evidence="11" id="KW-0804">Transcription</keyword>
<evidence type="ECO:0000256" key="7">
    <source>
        <dbReference type="ARBA" id="ARBA00022679"/>
    </source>
</evidence>
<evidence type="ECO:0000256" key="9">
    <source>
        <dbReference type="ARBA" id="ARBA00022853"/>
    </source>
</evidence>
<dbReference type="Gene3D" id="1.10.10.2150">
    <property type="entry name" value="Ribosomal RNA-processing protein 8, N-terminal domain"/>
    <property type="match status" value="1"/>
</dbReference>
<evidence type="ECO:0000256" key="11">
    <source>
        <dbReference type="ARBA" id="ARBA00023163"/>
    </source>
</evidence>
<dbReference type="PANTHER" id="PTHR12787">
    <property type="entry name" value="RIBOSOMAL RNA-PROCESSING PROTEIN 8"/>
    <property type="match status" value="1"/>
</dbReference>
<protein>
    <recommendedName>
        <fullName evidence="3">Ribosomal RNA-processing protein 8</fullName>
    </recommendedName>
</protein>
<evidence type="ECO:0000256" key="6">
    <source>
        <dbReference type="ARBA" id="ARBA00022603"/>
    </source>
</evidence>
<keyword evidence="14" id="KW-1185">Reference proteome</keyword>
<accession>A0A979FFD9</accession>
<dbReference type="AlphaFoldDB" id="A0A979FFD9"/>
<feature type="region of interest" description="Disordered" evidence="13">
    <location>
        <begin position="13"/>
        <end position="46"/>
    </location>
</feature>
<dbReference type="GO" id="GO:0000183">
    <property type="term" value="P:rDNA heterochromatin formation"/>
    <property type="evidence" value="ECO:0007669"/>
    <property type="project" value="TreeGrafter"/>
</dbReference>
<evidence type="ECO:0000313" key="15">
    <source>
        <dbReference type="RefSeq" id="XP_047735428.1"/>
    </source>
</evidence>
<dbReference type="GO" id="GO:0032259">
    <property type="term" value="P:methylation"/>
    <property type="evidence" value="ECO:0007669"/>
    <property type="project" value="UniProtKB-KW"/>
</dbReference>
<dbReference type="FunFam" id="3.40.50.150:FF:000068">
    <property type="entry name" value="Ribosomal RNA-processing protein 8"/>
    <property type="match status" value="1"/>
</dbReference>
<keyword evidence="9" id="KW-0156">Chromatin regulator</keyword>
<feature type="region of interest" description="Disordered" evidence="13">
    <location>
        <begin position="371"/>
        <end position="431"/>
    </location>
</feature>
<dbReference type="InterPro" id="IPR029063">
    <property type="entry name" value="SAM-dependent_MTases_sf"/>
</dbReference>
<dbReference type="Proteomes" id="UP000694843">
    <property type="component" value="Unplaced"/>
</dbReference>
<dbReference type="InterPro" id="IPR007823">
    <property type="entry name" value="RRP8"/>
</dbReference>
<keyword evidence="8" id="KW-0949">S-adenosyl-L-methionine</keyword>
<proteinExistence type="inferred from homology"/>
<feature type="region of interest" description="Disordered" evidence="13">
    <location>
        <begin position="256"/>
        <end position="325"/>
    </location>
</feature>
<feature type="compositionally biased region" description="Polar residues" evidence="13">
    <location>
        <begin position="124"/>
        <end position="140"/>
    </location>
</feature>
<keyword evidence="6" id="KW-0489">Methyltransferase</keyword>
<dbReference type="OrthoDB" id="10258825at2759"/>
<dbReference type="Gene3D" id="3.40.50.150">
    <property type="entry name" value="Vaccinia Virus protein VP39"/>
    <property type="match status" value="1"/>
</dbReference>
<evidence type="ECO:0000256" key="12">
    <source>
        <dbReference type="ARBA" id="ARBA00023242"/>
    </source>
</evidence>
<dbReference type="PANTHER" id="PTHR12787:SF0">
    <property type="entry name" value="RIBOSOMAL RNA-PROCESSING PROTEIN 8"/>
    <property type="match status" value="1"/>
</dbReference>
<dbReference type="GeneID" id="108665860"/>
<evidence type="ECO:0000256" key="4">
    <source>
        <dbReference type="ARBA" id="ARBA00022491"/>
    </source>
</evidence>
<evidence type="ECO:0000256" key="1">
    <source>
        <dbReference type="ARBA" id="ARBA00004604"/>
    </source>
</evidence>
<dbReference type="GO" id="GO:0008168">
    <property type="term" value="F:methyltransferase activity"/>
    <property type="evidence" value="ECO:0007669"/>
    <property type="project" value="UniProtKB-KW"/>
</dbReference>
<evidence type="ECO:0000256" key="10">
    <source>
        <dbReference type="ARBA" id="ARBA00023015"/>
    </source>
</evidence>
<organism evidence="14 15">
    <name type="scientific">Hyalella azteca</name>
    <name type="common">Amphipod</name>
    <dbReference type="NCBI Taxonomy" id="294128"/>
    <lineage>
        <taxon>Eukaryota</taxon>
        <taxon>Metazoa</taxon>
        <taxon>Ecdysozoa</taxon>
        <taxon>Arthropoda</taxon>
        <taxon>Crustacea</taxon>
        <taxon>Multicrustacea</taxon>
        <taxon>Malacostraca</taxon>
        <taxon>Eumalacostraca</taxon>
        <taxon>Peracarida</taxon>
        <taxon>Amphipoda</taxon>
        <taxon>Senticaudata</taxon>
        <taxon>Talitrida</taxon>
        <taxon>Talitroidea</taxon>
        <taxon>Hyalellidae</taxon>
        <taxon>Hyalella</taxon>
    </lineage>
</organism>